<dbReference type="EMBL" id="JASOPA010000001">
    <property type="protein sequence ID" value="MDK7241662.1"/>
    <property type="molecule type" value="Genomic_DNA"/>
</dbReference>
<dbReference type="AlphaFoldDB" id="A0AAW6Y2F0"/>
<gene>
    <name evidence="2" type="ORF">QP451_01205</name>
</gene>
<dbReference type="InterPro" id="IPR006430">
    <property type="entry name" value="Phage_portal_PBSX"/>
</dbReference>
<dbReference type="InterPro" id="IPR006944">
    <property type="entry name" value="Phage/GTA_portal"/>
</dbReference>
<dbReference type="RefSeq" id="WP_070813998.1">
    <property type="nucleotide sequence ID" value="NZ_JASOPA010000001.1"/>
</dbReference>
<accession>A0AAW6Y2F0</accession>
<dbReference type="Pfam" id="PF04860">
    <property type="entry name" value="Phage_portal"/>
    <property type="match status" value="1"/>
</dbReference>
<sequence>MSDLNSTGNEPRTDLEIFSWGYDERLSWLGAAWECTDNGHYYELPVNQKDLIGLLRVGVHHSSALHCKLNVLTSTFKPTKLLSRAEFKKLAFNFLVTGNGYLAAERNRFGKVLGFKNRLSVYMRRSSKNYDKDGYFYLRDHVFETADFIPKSDIIHLMQPDLVQEIYGVPDYLAGLSSAELNHSATTFRRRYYDNGSHAGFIVYATDNNMNNDDWNNLKDQFKKAQREGNFRNVFLRSPDGKPEGIKLIPISEVAAKDEFLNIKGVTSQDMLTIHRVPPSLMGVVPTAAGGLGDARTAAEVFAANEIEPIQAAFLEANDAFSAEVFKFKPYTLATSKVDK</sequence>
<comment type="similarity">
    <text evidence="1">Belongs to the phage portal family. PBSX subfamily.</text>
</comment>
<dbReference type="NCBIfam" id="TIGR01540">
    <property type="entry name" value="portal_PBSX"/>
    <property type="match status" value="1"/>
</dbReference>
<comment type="caution">
    <text evidence="2">The sequence shown here is derived from an EMBL/GenBank/DDBJ whole genome shotgun (WGS) entry which is preliminary data.</text>
</comment>
<organism evidence="2 3">
    <name type="scientific">Neisseria subflava</name>
    <dbReference type="NCBI Taxonomy" id="28449"/>
    <lineage>
        <taxon>Bacteria</taxon>
        <taxon>Pseudomonadati</taxon>
        <taxon>Pseudomonadota</taxon>
        <taxon>Betaproteobacteria</taxon>
        <taxon>Neisseriales</taxon>
        <taxon>Neisseriaceae</taxon>
        <taxon>Neisseria</taxon>
    </lineage>
</organism>
<name>A0AAW6Y2F0_NEISU</name>
<proteinExistence type="inferred from homology"/>
<dbReference type="Proteomes" id="UP001236303">
    <property type="component" value="Unassembled WGS sequence"/>
</dbReference>
<protein>
    <submittedName>
        <fullName evidence="2">Phage portal protein</fullName>
    </submittedName>
</protein>
<evidence type="ECO:0000256" key="1">
    <source>
        <dbReference type="ARBA" id="ARBA00006799"/>
    </source>
</evidence>
<evidence type="ECO:0000313" key="3">
    <source>
        <dbReference type="Proteomes" id="UP001236303"/>
    </source>
</evidence>
<evidence type="ECO:0000313" key="2">
    <source>
        <dbReference type="EMBL" id="MDK7241662.1"/>
    </source>
</evidence>
<reference evidence="2" key="1">
    <citation type="submission" date="2023-05" db="EMBL/GenBank/DDBJ databases">
        <title>Cataloging the Phylogenetic Diversity of Human Bladder Bacteria.</title>
        <authorList>
            <person name="Du J."/>
        </authorList>
    </citation>
    <scope>NUCLEOTIDE SEQUENCE</scope>
    <source>
        <strain evidence="2">UMB1050</strain>
    </source>
</reference>